<sequence length="172" mass="18793">MAEHLARRSLEQRQIPAKVVSAGRLKGNLGATPGAVEAMARRKLDLSNHVSAQLSPEVLADAHLVLVMERGHLSDVYQTLPEAIDHAFTLGEFPSLLRATKADPSLESAATPLEGAHRRIALAHQARDPVRILVDDESSDIADPMGRWAWHYRRTAKQLSSLIDASLDGLFP</sequence>
<dbReference type="AlphaFoldDB" id="A0A936NGL6"/>
<accession>A0A936NGL6</accession>
<dbReference type="Gene3D" id="3.40.50.2300">
    <property type="match status" value="1"/>
</dbReference>
<reference evidence="2 3" key="1">
    <citation type="submission" date="2020-10" db="EMBL/GenBank/DDBJ databases">
        <title>Connecting structure to function with the recovery of over 1000 high-quality activated sludge metagenome-assembled genomes encoding full-length rRNA genes using long-read sequencing.</title>
        <authorList>
            <person name="Singleton C.M."/>
            <person name="Petriglieri F."/>
            <person name="Kristensen J.M."/>
            <person name="Kirkegaard R.H."/>
            <person name="Michaelsen T.Y."/>
            <person name="Andersen M.H."/>
            <person name="Karst S.M."/>
            <person name="Dueholm M.S."/>
            <person name="Nielsen P.H."/>
            <person name="Albertsen M."/>
        </authorList>
    </citation>
    <scope>NUCLEOTIDE SEQUENCE [LARGE SCALE GENOMIC DNA]</scope>
    <source>
        <strain evidence="2">Lyne_18-Q3-R50-59_MAXAC.006</strain>
    </source>
</reference>
<dbReference type="SUPFAM" id="SSF52788">
    <property type="entry name" value="Phosphotyrosine protein phosphatases I"/>
    <property type="match status" value="1"/>
</dbReference>
<organism evidence="2 3">
    <name type="scientific">Candidatus Neomicrothrix subdominans</name>
    <dbReference type="NCBI Taxonomy" id="2954438"/>
    <lineage>
        <taxon>Bacteria</taxon>
        <taxon>Bacillati</taxon>
        <taxon>Actinomycetota</taxon>
        <taxon>Acidimicrobiia</taxon>
        <taxon>Acidimicrobiales</taxon>
        <taxon>Microthrixaceae</taxon>
        <taxon>Candidatus Neomicrothrix</taxon>
    </lineage>
</organism>
<evidence type="ECO:0000259" key="1">
    <source>
        <dbReference type="SMART" id="SM00226"/>
    </source>
</evidence>
<dbReference type="Pfam" id="PF01451">
    <property type="entry name" value="LMWPc"/>
    <property type="match status" value="1"/>
</dbReference>
<evidence type="ECO:0000313" key="2">
    <source>
        <dbReference type="EMBL" id="MBK9298579.1"/>
    </source>
</evidence>
<dbReference type="SMART" id="SM00226">
    <property type="entry name" value="LMWPc"/>
    <property type="match status" value="1"/>
</dbReference>
<dbReference type="Proteomes" id="UP000727993">
    <property type="component" value="Unassembled WGS sequence"/>
</dbReference>
<dbReference type="InterPro" id="IPR023485">
    <property type="entry name" value="Ptyr_pPase"/>
</dbReference>
<protein>
    <recommendedName>
        <fullName evidence="1">Phosphotyrosine protein phosphatase I domain-containing protein</fullName>
    </recommendedName>
</protein>
<name>A0A936NGL6_9ACTN</name>
<comment type="caution">
    <text evidence="2">The sequence shown here is derived from an EMBL/GenBank/DDBJ whole genome shotgun (WGS) entry which is preliminary data.</text>
</comment>
<evidence type="ECO:0000313" key="3">
    <source>
        <dbReference type="Proteomes" id="UP000727993"/>
    </source>
</evidence>
<gene>
    <name evidence="2" type="ORF">IPN02_17490</name>
</gene>
<proteinExistence type="predicted"/>
<dbReference type="EMBL" id="JADJZA010000009">
    <property type="protein sequence ID" value="MBK9298579.1"/>
    <property type="molecule type" value="Genomic_DNA"/>
</dbReference>
<feature type="domain" description="Phosphotyrosine protein phosphatase I" evidence="1">
    <location>
        <begin position="1"/>
        <end position="169"/>
    </location>
</feature>
<dbReference type="InterPro" id="IPR036196">
    <property type="entry name" value="Ptyr_pPase_sf"/>
</dbReference>